<keyword evidence="2" id="KW-1185">Reference proteome</keyword>
<dbReference type="RefSeq" id="WP_171100985.1">
    <property type="nucleotide sequence ID" value="NZ_CP053084.1"/>
</dbReference>
<dbReference type="Gene3D" id="1.10.10.1150">
    <property type="entry name" value="Coenzyme PQQ synthesis protein D (PqqD)"/>
    <property type="match status" value="1"/>
</dbReference>
<gene>
    <name evidence="1" type="ORF">HKT17_14325</name>
</gene>
<reference evidence="1 2" key="1">
    <citation type="submission" date="2020-05" db="EMBL/GenBank/DDBJ databases">
        <title>Compete genome of Limnobacter sp. SAORIC-580.</title>
        <authorList>
            <person name="Song J."/>
            <person name="Cho J.-C."/>
        </authorList>
    </citation>
    <scope>NUCLEOTIDE SEQUENCE [LARGE SCALE GENOMIC DNA]</scope>
    <source>
        <strain evidence="1 2">SAORIC-580</strain>
    </source>
</reference>
<evidence type="ECO:0000313" key="1">
    <source>
        <dbReference type="EMBL" id="QJR30791.1"/>
    </source>
</evidence>
<dbReference type="InterPro" id="IPR008792">
    <property type="entry name" value="PQQD"/>
</dbReference>
<dbReference type="Pfam" id="PF05402">
    <property type="entry name" value="PqqD"/>
    <property type="match status" value="1"/>
</dbReference>
<proteinExistence type="predicted"/>
<organism evidence="1 2">
    <name type="scientific">Limnobacter profundi</name>
    <dbReference type="NCBI Taxonomy" id="2732163"/>
    <lineage>
        <taxon>Bacteria</taxon>
        <taxon>Pseudomonadati</taxon>
        <taxon>Pseudomonadota</taxon>
        <taxon>Betaproteobacteria</taxon>
        <taxon>Burkholderiales</taxon>
        <taxon>Burkholderiaceae</taxon>
        <taxon>Limnobacter</taxon>
    </lineage>
</organism>
<dbReference type="EMBL" id="CP053084">
    <property type="protein sequence ID" value="QJR30791.1"/>
    <property type="molecule type" value="Genomic_DNA"/>
</dbReference>
<dbReference type="SUPFAM" id="SSF53795">
    <property type="entry name" value="PEP carboxykinase-like"/>
    <property type="match status" value="1"/>
</dbReference>
<sequence length="412" mass="44822">MNAVPQQSPACLLLRFEGTAGEVCVPNEPALLQGLTQLVPSWKYTCTPTHGKACDMPHNCITRINNSQNTPYTFDIESVYLDEPLLGLPAASALCALLADVLETHIEESPNPIALHAGAFAIGGRLIAVTGPRRAGKSTLIARLCAEPDLQIFCDDVLPISPQGEGVALGVAPRLRLPLPAKASMHFKQFARQHMGPHDSRYGYLCASNVALHGVRLPLGAIVVLDRQTDTPACLHTVNEDDALFYTLEQNMGQFNSPGEALATTQALLGKITCVRLVYGNLEEAVQLLRKAFDGKEAINPDLQVKPAQGWVPPTPETHTLADTGRVFKRAPTAALRRIGQSAFLWQAGEHTLWRLNTEGQAVWALLEMAGNARELAEALAEVFVEVPQKQLEHDVLKMLGKMWAEGFLIEQ</sequence>
<evidence type="ECO:0000313" key="2">
    <source>
        <dbReference type="Proteomes" id="UP000501130"/>
    </source>
</evidence>
<dbReference type="Gene3D" id="3.40.50.300">
    <property type="entry name" value="P-loop containing nucleotide triphosphate hydrolases"/>
    <property type="match status" value="1"/>
</dbReference>
<dbReference type="InterPro" id="IPR027417">
    <property type="entry name" value="P-loop_NTPase"/>
</dbReference>
<protein>
    <submittedName>
        <fullName evidence="1">PqqD family peptide modification chaperone</fullName>
    </submittedName>
</protein>
<name>A0ABX6N8M8_9BURK</name>
<dbReference type="Proteomes" id="UP000501130">
    <property type="component" value="Chromosome"/>
</dbReference>
<accession>A0ABX6N8M8</accession>
<dbReference type="InterPro" id="IPR041881">
    <property type="entry name" value="PqqD_sf"/>
</dbReference>